<protein>
    <submittedName>
        <fullName evidence="1">Uncharacterized protein</fullName>
    </submittedName>
</protein>
<evidence type="ECO:0000313" key="1">
    <source>
        <dbReference type="EMBL" id="KAI8427336.1"/>
    </source>
</evidence>
<gene>
    <name evidence="1" type="ORF">MSG28_001915</name>
</gene>
<proteinExistence type="predicted"/>
<dbReference type="Proteomes" id="UP001064048">
    <property type="component" value="Chromosome 3"/>
</dbReference>
<keyword evidence="2" id="KW-1185">Reference proteome</keyword>
<organism evidence="1 2">
    <name type="scientific">Choristoneura fumiferana</name>
    <name type="common">Spruce budworm moth</name>
    <name type="synonym">Archips fumiferana</name>
    <dbReference type="NCBI Taxonomy" id="7141"/>
    <lineage>
        <taxon>Eukaryota</taxon>
        <taxon>Metazoa</taxon>
        <taxon>Ecdysozoa</taxon>
        <taxon>Arthropoda</taxon>
        <taxon>Hexapoda</taxon>
        <taxon>Insecta</taxon>
        <taxon>Pterygota</taxon>
        <taxon>Neoptera</taxon>
        <taxon>Endopterygota</taxon>
        <taxon>Lepidoptera</taxon>
        <taxon>Glossata</taxon>
        <taxon>Ditrysia</taxon>
        <taxon>Tortricoidea</taxon>
        <taxon>Tortricidae</taxon>
        <taxon>Tortricinae</taxon>
        <taxon>Choristoneura</taxon>
    </lineage>
</organism>
<comment type="caution">
    <text evidence="1">The sequence shown here is derived from an EMBL/GenBank/DDBJ whole genome shotgun (WGS) entry which is preliminary data.</text>
</comment>
<reference evidence="1 2" key="1">
    <citation type="journal article" date="2022" name="Genome Biol. Evol.">
        <title>The Spruce Budworm Genome: Reconstructing the Evolutionary History of Antifreeze Proteins.</title>
        <authorList>
            <person name="Beliveau C."/>
            <person name="Gagne P."/>
            <person name="Picq S."/>
            <person name="Vernygora O."/>
            <person name="Keeling C.I."/>
            <person name="Pinkney K."/>
            <person name="Doucet D."/>
            <person name="Wen F."/>
            <person name="Johnston J.S."/>
            <person name="Maaroufi H."/>
            <person name="Boyle B."/>
            <person name="Laroche J."/>
            <person name="Dewar K."/>
            <person name="Juretic N."/>
            <person name="Blackburn G."/>
            <person name="Nisole A."/>
            <person name="Brunet B."/>
            <person name="Brandao M."/>
            <person name="Lumley L."/>
            <person name="Duan J."/>
            <person name="Quan G."/>
            <person name="Lucarotti C.J."/>
            <person name="Roe A.D."/>
            <person name="Sperling F.A.H."/>
            <person name="Levesque R.C."/>
            <person name="Cusson M."/>
        </authorList>
    </citation>
    <scope>NUCLEOTIDE SEQUENCE [LARGE SCALE GENOMIC DNA]</scope>
    <source>
        <strain evidence="1">Glfc:IPQL:Cfum</strain>
    </source>
</reference>
<sequence>MAYPSQPPAQSMGSTNTVFNTETRFDLSYIVTPPGIIKAALVLLNLLCFICIEASAFRSNGRGVYFIFVSLVGLLFTGGLLLMYLFHVVEKYHNVKWLKIEMVGCVVLTFLNLIAATIAVAFGAAAYSAAGFFGYLAMVLYGADAFLKAKALKGGELAQGSRVVAKQTHLTTPPALA</sequence>
<dbReference type="EMBL" id="CM046103">
    <property type="protein sequence ID" value="KAI8427336.1"/>
    <property type="molecule type" value="Genomic_DNA"/>
</dbReference>
<evidence type="ECO:0000313" key="2">
    <source>
        <dbReference type="Proteomes" id="UP001064048"/>
    </source>
</evidence>
<name>A0ACC0JTI5_CHOFU</name>
<accession>A0ACC0JTI5</accession>